<organism evidence="3 4">
    <name type="scientific">Marasmius crinis-equi</name>
    <dbReference type="NCBI Taxonomy" id="585013"/>
    <lineage>
        <taxon>Eukaryota</taxon>
        <taxon>Fungi</taxon>
        <taxon>Dikarya</taxon>
        <taxon>Basidiomycota</taxon>
        <taxon>Agaricomycotina</taxon>
        <taxon>Agaricomycetes</taxon>
        <taxon>Agaricomycetidae</taxon>
        <taxon>Agaricales</taxon>
        <taxon>Marasmiineae</taxon>
        <taxon>Marasmiaceae</taxon>
        <taxon>Marasmius</taxon>
    </lineage>
</organism>
<keyword evidence="1" id="KW-0175">Coiled coil</keyword>
<evidence type="ECO:0000313" key="4">
    <source>
        <dbReference type="Proteomes" id="UP001465976"/>
    </source>
</evidence>
<evidence type="ECO:0000256" key="1">
    <source>
        <dbReference type="SAM" id="Coils"/>
    </source>
</evidence>
<proteinExistence type="predicted"/>
<feature type="region of interest" description="Disordered" evidence="2">
    <location>
        <begin position="1"/>
        <end position="39"/>
    </location>
</feature>
<dbReference type="EMBL" id="JBAHYK010002351">
    <property type="protein sequence ID" value="KAL0565248.1"/>
    <property type="molecule type" value="Genomic_DNA"/>
</dbReference>
<feature type="compositionally biased region" description="Basic and acidic residues" evidence="2">
    <location>
        <begin position="13"/>
        <end position="22"/>
    </location>
</feature>
<protein>
    <submittedName>
        <fullName evidence="3">Uncharacterized protein</fullName>
    </submittedName>
</protein>
<feature type="region of interest" description="Disordered" evidence="2">
    <location>
        <begin position="113"/>
        <end position="159"/>
    </location>
</feature>
<feature type="coiled-coil region" evidence="1">
    <location>
        <begin position="69"/>
        <end position="112"/>
    </location>
</feature>
<sequence length="332" mass="36842">MSTQTPFAPSNHDAQRGHRPPDIRLSSHATSHPAIPSESDKITRVELRVLAAKRRLRLARDEFDKAAGVEELQDGMKWLKRELRQAEWNLTDARLERKIVRFEARIEKERSEKGLPVSEQEAQVVVTSQNDRSAPQERDESPSHEMPVSRGVLHGHTHQPPLSVITKVTENVSENDTATTGTITTVASRCTRSEHGKSSRESTSVSLSHEEQLYQPQILAPSPIVVSHHVSAPDSKPSVPVPSFVHVLSASPPLHLSPIVLTERNPLPGTYGCGSPQCYSGHLRAISSRPHHGALPRTPARRKPPWYCYRSLPHHSLCHPLCVTLTRLIIGG</sequence>
<reference evidence="3 4" key="1">
    <citation type="submission" date="2024-02" db="EMBL/GenBank/DDBJ databases">
        <title>A draft genome for the cacao thread blight pathogen Marasmius crinis-equi.</title>
        <authorList>
            <person name="Cohen S.P."/>
            <person name="Baruah I.K."/>
            <person name="Amoako-Attah I."/>
            <person name="Bukari Y."/>
            <person name="Meinhardt L.W."/>
            <person name="Bailey B.A."/>
        </authorList>
    </citation>
    <scope>NUCLEOTIDE SEQUENCE [LARGE SCALE GENOMIC DNA]</scope>
    <source>
        <strain evidence="3 4">GH-76</strain>
    </source>
</reference>
<comment type="caution">
    <text evidence="3">The sequence shown here is derived from an EMBL/GenBank/DDBJ whole genome shotgun (WGS) entry which is preliminary data.</text>
</comment>
<name>A0ABR3EQT6_9AGAR</name>
<dbReference type="Proteomes" id="UP001465976">
    <property type="component" value="Unassembled WGS sequence"/>
</dbReference>
<gene>
    <name evidence="3" type="ORF">V5O48_016779</name>
</gene>
<feature type="compositionally biased region" description="Basic and acidic residues" evidence="2">
    <location>
        <begin position="134"/>
        <end position="143"/>
    </location>
</feature>
<keyword evidence="4" id="KW-1185">Reference proteome</keyword>
<evidence type="ECO:0000313" key="3">
    <source>
        <dbReference type="EMBL" id="KAL0565248.1"/>
    </source>
</evidence>
<evidence type="ECO:0000256" key="2">
    <source>
        <dbReference type="SAM" id="MobiDB-lite"/>
    </source>
</evidence>
<accession>A0ABR3EQT6</accession>